<accession>M3K2L1</accession>
<evidence type="ECO:0000259" key="6">
    <source>
        <dbReference type="Pfam" id="PF06813"/>
    </source>
</evidence>
<dbReference type="SUPFAM" id="SSF103473">
    <property type="entry name" value="MFS general substrate transporter"/>
    <property type="match status" value="1"/>
</dbReference>
<proteinExistence type="predicted"/>
<dbReference type="Gene3D" id="1.20.1250.20">
    <property type="entry name" value="MFS general substrate transporter like domains"/>
    <property type="match status" value="1"/>
</dbReference>
<dbReference type="Proteomes" id="UP000011777">
    <property type="component" value="Unassembled WGS sequence"/>
</dbReference>
<feature type="transmembrane region" description="Helical" evidence="5">
    <location>
        <begin position="21"/>
        <end position="43"/>
    </location>
</feature>
<feature type="transmembrane region" description="Helical" evidence="5">
    <location>
        <begin position="181"/>
        <end position="200"/>
    </location>
</feature>
<evidence type="ECO:0000256" key="5">
    <source>
        <dbReference type="SAM" id="Phobius"/>
    </source>
</evidence>
<evidence type="ECO:0000256" key="1">
    <source>
        <dbReference type="ARBA" id="ARBA00004141"/>
    </source>
</evidence>
<name>M3K2L1_CANMX</name>
<dbReference type="Pfam" id="PF06813">
    <property type="entry name" value="Nodulin-like"/>
    <property type="match status" value="1"/>
</dbReference>
<evidence type="ECO:0000256" key="3">
    <source>
        <dbReference type="ARBA" id="ARBA00022989"/>
    </source>
</evidence>
<dbReference type="OMA" id="TNHWLIL"/>
<feature type="transmembrane region" description="Helical" evidence="5">
    <location>
        <begin position="412"/>
        <end position="436"/>
    </location>
</feature>
<dbReference type="eggNOG" id="ENOG502RWDV">
    <property type="taxonomic scope" value="Eukaryota"/>
</dbReference>
<feature type="transmembrane region" description="Helical" evidence="5">
    <location>
        <begin position="63"/>
        <end position="80"/>
    </location>
</feature>
<evidence type="ECO:0000256" key="4">
    <source>
        <dbReference type="ARBA" id="ARBA00023136"/>
    </source>
</evidence>
<dbReference type="EMBL" id="AOGT01000642">
    <property type="protein sequence ID" value="EMG49515.1"/>
    <property type="molecule type" value="Genomic_DNA"/>
</dbReference>
<gene>
    <name evidence="7" type="ORF">G210_5722</name>
</gene>
<evidence type="ECO:0000256" key="2">
    <source>
        <dbReference type="ARBA" id="ARBA00022692"/>
    </source>
</evidence>
<evidence type="ECO:0000313" key="8">
    <source>
        <dbReference type="Proteomes" id="UP000011777"/>
    </source>
</evidence>
<comment type="caution">
    <text evidence="7">The sequence shown here is derived from an EMBL/GenBank/DDBJ whole genome shotgun (WGS) entry which is preliminary data.</text>
</comment>
<dbReference type="GO" id="GO:0000329">
    <property type="term" value="C:fungal-type vacuole membrane"/>
    <property type="evidence" value="ECO:0007669"/>
    <property type="project" value="TreeGrafter"/>
</dbReference>
<keyword evidence="3 5" id="KW-1133">Transmembrane helix</keyword>
<feature type="transmembrane region" description="Helical" evidence="5">
    <location>
        <begin position="115"/>
        <end position="137"/>
    </location>
</feature>
<feature type="transmembrane region" description="Helical" evidence="5">
    <location>
        <begin position="256"/>
        <end position="272"/>
    </location>
</feature>
<feature type="transmembrane region" description="Helical" evidence="5">
    <location>
        <begin position="306"/>
        <end position="324"/>
    </location>
</feature>
<evidence type="ECO:0000313" key="7">
    <source>
        <dbReference type="EMBL" id="EMG49515.1"/>
    </source>
</evidence>
<dbReference type="PANTHER" id="PTHR21576:SF166">
    <property type="entry name" value="ADR278WP"/>
    <property type="match status" value="1"/>
</dbReference>
<dbReference type="OrthoDB" id="410267at2759"/>
<protein>
    <recommendedName>
        <fullName evidence="6">Nodulin-like domain-containing protein</fullName>
    </recommendedName>
</protein>
<keyword evidence="8" id="KW-1185">Reference proteome</keyword>
<keyword evidence="4 5" id="KW-0472">Membrane</keyword>
<feature type="transmembrane region" description="Helical" evidence="5">
    <location>
        <begin position="87"/>
        <end position="103"/>
    </location>
</feature>
<feature type="transmembrane region" description="Helical" evidence="5">
    <location>
        <begin position="344"/>
        <end position="363"/>
    </location>
</feature>
<feature type="transmembrane region" description="Helical" evidence="5">
    <location>
        <begin position="375"/>
        <end position="400"/>
    </location>
</feature>
<feature type="transmembrane region" description="Helical" evidence="5">
    <location>
        <begin position="149"/>
        <end position="169"/>
    </location>
</feature>
<keyword evidence="2 5" id="KW-0812">Transmembrane</keyword>
<sequence length="487" mass="53968">MRVFHNCVKYINNYLPFTNHWLILIASIPVALSTGTLFVYSVYGTQLADKCQLDSSSAANLNISATLGSSFGAILAGFVTDTYGTQLPILISCFALSLGYKWIQWQYELGENSQVWQLLSAMFLIGVGSVSGYFSAIKAVTVNFPNLKATAQSVTIASFAISSLIFSFISTNLYHGNVGGFLSFMSNACFILMFIGFIFIRVDGNIDHDEDHYQNLEVGELNNTDDSTDATLLLATIVDENTNHIDKLRSMNIKETLTHSIFWFHYFIFAIVQGLGQMYIYSVGFILKAIHYYYADKLHNKSIPSLQTLQALHVSLIAIASFLGRLSSGPTSDFFVHKLNSQRHWVLIIGTVLMLIGHSLDIVKITSLTSDVHTVNLYLSIVSIVIGYAYGLSFTSYPAIVSDIFNMRNYSLIWGITYSAATIGLTIMTKVFGYVYDGNSTTWDEKLKDYVCAKGAACYSATFEITSGLCVLVIGSILGYIYHRSKL</sequence>
<dbReference type="InterPro" id="IPR010658">
    <property type="entry name" value="Nodulin-like"/>
</dbReference>
<dbReference type="STRING" id="1245528.M3K2L1"/>
<reference evidence="7 8" key="1">
    <citation type="submission" date="2013-02" db="EMBL/GenBank/DDBJ databases">
        <title>Genome sequence of Candida maltosa Xu316, a potential industrial strain for xylitol and ethanol production.</title>
        <authorList>
            <person name="Yu J."/>
            <person name="Wang Q."/>
            <person name="Geng X."/>
            <person name="Bao W."/>
            <person name="He P."/>
            <person name="Cai J."/>
        </authorList>
    </citation>
    <scope>NUCLEOTIDE SEQUENCE [LARGE SCALE GENOMIC DNA]</scope>
    <source>
        <strain evidence="8">Xu316</strain>
    </source>
</reference>
<organism evidence="7 8">
    <name type="scientific">Candida maltosa (strain Xu316)</name>
    <name type="common">Yeast</name>
    <dbReference type="NCBI Taxonomy" id="1245528"/>
    <lineage>
        <taxon>Eukaryota</taxon>
        <taxon>Fungi</taxon>
        <taxon>Dikarya</taxon>
        <taxon>Ascomycota</taxon>
        <taxon>Saccharomycotina</taxon>
        <taxon>Pichiomycetes</taxon>
        <taxon>Debaryomycetaceae</taxon>
        <taxon>Candida/Lodderomyces clade</taxon>
        <taxon>Candida</taxon>
    </lineage>
</organism>
<feature type="domain" description="Nodulin-like" evidence="6">
    <location>
        <begin position="20"/>
        <end position="245"/>
    </location>
</feature>
<feature type="transmembrane region" description="Helical" evidence="5">
    <location>
        <begin position="457"/>
        <end position="482"/>
    </location>
</feature>
<dbReference type="HOGENOM" id="CLU_012596_0_1_1"/>
<dbReference type="PANTHER" id="PTHR21576">
    <property type="entry name" value="UNCHARACTERIZED NODULIN-LIKE PROTEIN"/>
    <property type="match status" value="1"/>
</dbReference>
<dbReference type="AlphaFoldDB" id="M3K2L1"/>
<dbReference type="InterPro" id="IPR036259">
    <property type="entry name" value="MFS_trans_sf"/>
</dbReference>
<comment type="subcellular location">
    <subcellularLocation>
        <location evidence="1">Membrane</location>
        <topology evidence="1">Multi-pass membrane protein</topology>
    </subcellularLocation>
</comment>